<keyword evidence="9" id="KW-0413">Isomerase</keyword>
<dbReference type="PROSITE" id="PS50893">
    <property type="entry name" value="ABC_TRANSPORTER_2"/>
    <property type="match status" value="1"/>
</dbReference>
<keyword evidence="6" id="KW-0472">Membrane</keyword>
<dbReference type="GO" id="GO:0005886">
    <property type="term" value="C:plasma membrane"/>
    <property type="evidence" value="ECO:0007669"/>
    <property type="project" value="UniProtKB-SubCell"/>
</dbReference>
<evidence type="ECO:0000256" key="4">
    <source>
        <dbReference type="ARBA" id="ARBA00022840"/>
    </source>
</evidence>
<dbReference type="Gene3D" id="3.40.50.300">
    <property type="entry name" value="P-loop containing nucleotide triphosphate hydrolases"/>
    <property type="match status" value="1"/>
</dbReference>
<dbReference type="GO" id="GO:0005524">
    <property type="term" value="F:ATP binding"/>
    <property type="evidence" value="ECO:0007669"/>
    <property type="project" value="UniProtKB-UniRule"/>
</dbReference>
<evidence type="ECO:0000256" key="5">
    <source>
        <dbReference type="ARBA" id="ARBA00023122"/>
    </source>
</evidence>
<evidence type="ECO:0000256" key="6">
    <source>
        <dbReference type="RuleBase" id="RU369116"/>
    </source>
</evidence>
<dbReference type="InterPro" id="IPR003593">
    <property type="entry name" value="AAA+_ATPase"/>
</dbReference>
<dbReference type="InterPro" id="IPR017871">
    <property type="entry name" value="ABC_transporter-like_CS"/>
</dbReference>
<keyword evidence="6" id="KW-0997">Cell inner membrane</keyword>
<dbReference type="AlphaFoldDB" id="A0A8S0WMJ0"/>
<comment type="similarity">
    <text evidence="1 6">Belongs to the ABC transporter superfamily.</text>
</comment>
<comment type="subunit">
    <text evidence="6">The complex is probably composed of two ATP-binding proteins, two transmembrane proteins and a solute-binding protein.</text>
</comment>
<dbReference type="InterPro" id="IPR027417">
    <property type="entry name" value="P-loop_NTPase"/>
</dbReference>
<dbReference type="Proteomes" id="UP000836597">
    <property type="component" value="Chromosome"/>
</dbReference>
<dbReference type="Pfam" id="PF00005">
    <property type="entry name" value="ABC_tran"/>
    <property type="match status" value="1"/>
</dbReference>
<keyword evidence="10" id="KW-1185">Reference proteome</keyword>
<dbReference type="GO" id="GO:0031460">
    <property type="term" value="P:glycine betaine transport"/>
    <property type="evidence" value="ECO:0007669"/>
    <property type="project" value="InterPro"/>
</dbReference>
<dbReference type="GO" id="GO:0015418">
    <property type="term" value="F:ABC-type quaternary ammonium compound transporting activity"/>
    <property type="evidence" value="ECO:0007669"/>
    <property type="project" value="UniProtKB-EC"/>
</dbReference>
<evidence type="ECO:0000313" key="10">
    <source>
        <dbReference type="Proteomes" id="UP001071230"/>
    </source>
</evidence>
<dbReference type="Proteomes" id="UP001071230">
    <property type="component" value="Unassembled WGS sequence"/>
</dbReference>
<evidence type="ECO:0000313" key="9">
    <source>
        <dbReference type="EMBL" id="CEJ09385.1"/>
    </source>
</evidence>
<evidence type="ECO:0000256" key="1">
    <source>
        <dbReference type="ARBA" id="ARBA00005417"/>
    </source>
</evidence>
<dbReference type="SMART" id="SM00382">
    <property type="entry name" value="AAA"/>
    <property type="match status" value="1"/>
</dbReference>
<dbReference type="InterPro" id="IPR051921">
    <property type="entry name" value="ABC_osmolyte_uptake_ATP-bind"/>
</dbReference>
<accession>A0A8S0WMJ0</accession>
<keyword evidence="6" id="KW-1003">Cell membrane</keyword>
<comment type="subcellular location">
    <subcellularLocation>
        <location evidence="6">Cell inner membrane</location>
        <topology evidence="6">Peripheral membrane protein</topology>
    </subcellularLocation>
</comment>
<dbReference type="EC" id="7.6.2.9" evidence="6"/>
<reference evidence="9" key="1">
    <citation type="submission" date="2014-11" db="EMBL/GenBank/DDBJ databases">
        <authorList>
            <person name="Hornung B.V."/>
        </authorList>
    </citation>
    <scope>NUCLEOTIDE SEQUENCE</scope>
    <source>
        <strain evidence="9">INE</strain>
    </source>
</reference>
<dbReference type="EMBL" id="CDGJ01000132">
    <property type="protein sequence ID" value="CEJ09385.1"/>
    <property type="molecule type" value="Genomic_DNA"/>
</dbReference>
<proteinExistence type="inferred from homology"/>
<evidence type="ECO:0000256" key="2">
    <source>
        <dbReference type="ARBA" id="ARBA00022448"/>
    </source>
</evidence>
<organism evidence="8">
    <name type="scientific">Acididesulfobacillus acetoxydans</name>
    <dbReference type="NCBI Taxonomy" id="1561005"/>
    <lineage>
        <taxon>Bacteria</taxon>
        <taxon>Bacillati</taxon>
        <taxon>Bacillota</taxon>
        <taxon>Clostridia</taxon>
        <taxon>Eubacteriales</taxon>
        <taxon>Peptococcaceae</taxon>
        <taxon>Acididesulfobacillus</taxon>
    </lineage>
</organism>
<keyword evidence="8" id="KW-0378">Hydrolase</keyword>
<dbReference type="PANTHER" id="PTHR43869:SF1">
    <property type="entry name" value="GLYCINE BETAINE_PROLINE BETAINE TRANSPORT SYSTEM ATP-BINDING PROTEIN PROV"/>
    <property type="match status" value="1"/>
</dbReference>
<dbReference type="KEGG" id="aacx:DEACI_1257"/>
<keyword evidence="2 6" id="KW-0813">Transport</keyword>
<dbReference type="PROSITE" id="PS00211">
    <property type="entry name" value="ABC_TRANSPORTER_1"/>
    <property type="match status" value="1"/>
</dbReference>
<dbReference type="GO" id="GO:0016853">
    <property type="term" value="F:isomerase activity"/>
    <property type="evidence" value="ECO:0007669"/>
    <property type="project" value="UniProtKB-KW"/>
</dbReference>
<dbReference type="FunFam" id="3.40.50.300:FF:000201">
    <property type="entry name" value="Glycine betaine/L-proline ABC transporter ATP-binding protein"/>
    <property type="match status" value="1"/>
</dbReference>
<dbReference type="NCBIfam" id="TIGR01186">
    <property type="entry name" value="proV"/>
    <property type="match status" value="1"/>
</dbReference>
<evidence type="ECO:0000313" key="8">
    <source>
        <dbReference type="EMBL" id="CAA7600604.1"/>
    </source>
</evidence>
<dbReference type="InterPro" id="IPR003439">
    <property type="entry name" value="ABC_transporter-like_ATP-bd"/>
</dbReference>
<dbReference type="PANTHER" id="PTHR43869">
    <property type="entry name" value="GLYCINE BETAINE/PROLINE BETAINE TRANSPORT SYSTEM ATP-BINDING PROTEIN PROV"/>
    <property type="match status" value="1"/>
</dbReference>
<dbReference type="GO" id="GO:0016887">
    <property type="term" value="F:ATP hydrolysis activity"/>
    <property type="evidence" value="ECO:0007669"/>
    <property type="project" value="UniProtKB-UniRule"/>
</dbReference>
<comment type="catalytic activity">
    <reaction evidence="6">
        <text>a quaternary ammonium(out) + ATP + H2O = a quaternary ammonium(in) + ADP + phosphate + H(+)</text>
        <dbReference type="Rhea" id="RHEA:11036"/>
        <dbReference type="ChEBI" id="CHEBI:15377"/>
        <dbReference type="ChEBI" id="CHEBI:15378"/>
        <dbReference type="ChEBI" id="CHEBI:30616"/>
        <dbReference type="ChEBI" id="CHEBI:35267"/>
        <dbReference type="ChEBI" id="CHEBI:43474"/>
        <dbReference type="ChEBI" id="CHEBI:456216"/>
    </reaction>
</comment>
<keyword evidence="4 6" id="KW-0067">ATP-binding</keyword>
<dbReference type="EMBL" id="LR746496">
    <property type="protein sequence ID" value="CAA7600604.1"/>
    <property type="molecule type" value="Genomic_DNA"/>
</dbReference>
<name>A0A8S0WMJ0_9FIRM</name>
<evidence type="ECO:0000256" key="3">
    <source>
        <dbReference type="ARBA" id="ARBA00022741"/>
    </source>
</evidence>
<keyword evidence="3 6" id="KW-0547">Nucleotide-binding</keyword>
<evidence type="ECO:0000259" key="7">
    <source>
        <dbReference type="PROSITE" id="PS50893"/>
    </source>
</evidence>
<keyword evidence="5" id="KW-0129">CBS domain</keyword>
<protein>
    <recommendedName>
        <fullName evidence="6">Quaternary amine transport ATP-binding protein</fullName>
        <ecNumber evidence="6">7.6.2.9</ecNumber>
    </recommendedName>
</protein>
<reference evidence="8" key="2">
    <citation type="submission" date="2020-01" db="EMBL/GenBank/DDBJ databases">
        <authorList>
            <person name="Hornung B."/>
        </authorList>
    </citation>
    <scope>NUCLEOTIDE SEQUENCE</scope>
    <source>
        <strain evidence="8">PacBioINE</strain>
    </source>
</reference>
<dbReference type="SUPFAM" id="SSF52540">
    <property type="entry name" value="P-loop containing nucleoside triphosphate hydrolases"/>
    <property type="match status" value="1"/>
</dbReference>
<gene>
    <name evidence="8" type="ORF">DEACI_1257</name>
    <name evidence="9" type="ORF">DEACI_3869</name>
</gene>
<dbReference type="GO" id="GO:0006970">
    <property type="term" value="P:response to osmotic stress"/>
    <property type="evidence" value="ECO:0007669"/>
    <property type="project" value="UniProtKB-ARBA"/>
</dbReference>
<dbReference type="CDD" id="cd03294">
    <property type="entry name" value="ABC_Pro_Gly_Betaine"/>
    <property type="match status" value="1"/>
</dbReference>
<feature type="domain" description="ABC transporter" evidence="7">
    <location>
        <begin position="5"/>
        <end position="264"/>
    </location>
</feature>
<dbReference type="GO" id="GO:0006865">
    <property type="term" value="P:amino acid transport"/>
    <property type="evidence" value="ECO:0007669"/>
    <property type="project" value="UniProtKB-UniRule"/>
</dbReference>
<sequence>MPVKIEVKNLTKIFGLQPDRALKRLEQGMSKKRLAETGHIVAVHNVTFSVSDGEIFVIMGLSGSGKSTLLRCLNRLIEPTAGTVTIDQQDITKIMLRELRQVRQKKTAMVFQQFALMPHRTVLHNTVFGLEVQGVKKEERERRARESLAMVGLAGWENSYPHELSGGMKQRVGLARALTNDPDILFMDEAFSALDPLIREGMQDELLSLQKQMSKTIVFITHDLFEALKIGDRIAFVRDGSLVQVGPPQEIVAVPADDYVANFVKGIERLGKLYSQRS</sequence>
<dbReference type="InterPro" id="IPR005892">
    <property type="entry name" value="Gly-betaine_transp_ATP-bd"/>
</dbReference>